<protein>
    <submittedName>
        <fullName evidence="1">Uncharacterized protein</fullName>
    </submittedName>
</protein>
<reference evidence="1" key="1">
    <citation type="submission" date="2014-11" db="EMBL/GenBank/DDBJ databases">
        <authorList>
            <person name="Amaro Gonzalez C."/>
        </authorList>
    </citation>
    <scope>NUCLEOTIDE SEQUENCE</scope>
</reference>
<sequence>MGFFFHMAIRRRLFTVIPDVRTRRA</sequence>
<reference evidence="1" key="2">
    <citation type="journal article" date="2015" name="Fish Shellfish Immunol.">
        <title>Early steps in the European eel (Anguilla anguilla)-Vibrio vulnificus interaction in the gills: Role of the RtxA13 toxin.</title>
        <authorList>
            <person name="Callol A."/>
            <person name="Pajuelo D."/>
            <person name="Ebbesson L."/>
            <person name="Teles M."/>
            <person name="MacKenzie S."/>
            <person name="Amaro C."/>
        </authorList>
    </citation>
    <scope>NUCLEOTIDE SEQUENCE</scope>
</reference>
<dbReference type="AlphaFoldDB" id="A0A0E9X9Q0"/>
<evidence type="ECO:0000313" key="1">
    <source>
        <dbReference type="EMBL" id="JAH99191.1"/>
    </source>
</evidence>
<name>A0A0E9X9Q0_ANGAN</name>
<accession>A0A0E9X9Q0</accession>
<dbReference type="EMBL" id="GBXM01009386">
    <property type="protein sequence ID" value="JAH99191.1"/>
    <property type="molecule type" value="Transcribed_RNA"/>
</dbReference>
<organism evidence="1">
    <name type="scientific">Anguilla anguilla</name>
    <name type="common">European freshwater eel</name>
    <name type="synonym">Muraena anguilla</name>
    <dbReference type="NCBI Taxonomy" id="7936"/>
    <lineage>
        <taxon>Eukaryota</taxon>
        <taxon>Metazoa</taxon>
        <taxon>Chordata</taxon>
        <taxon>Craniata</taxon>
        <taxon>Vertebrata</taxon>
        <taxon>Euteleostomi</taxon>
        <taxon>Actinopterygii</taxon>
        <taxon>Neopterygii</taxon>
        <taxon>Teleostei</taxon>
        <taxon>Anguilliformes</taxon>
        <taxon>Anguillidae</taxon>
        <taxon>Anguilla</taxon>
    </lineage>
</organism>
<proteinExistence type="predicted"/>